<proteinExistence type="predicted"/>
<keyword evidence="1" id="KW-0812">Transmembrane</keyword>
<evidence type="ECO:0000313" key="3">
    <source>
        <dbReference type="Proteomes" id="UP001500449"/>
    </source>
</evidence>
<name>A0ABN2N445_9PSEU</name>
<dbReference type="Proteomes" id="UP001500449">
    <property type="component" value="Unassembled WGS sequence"/>
</dbReference>
<feature type="transmembrane region" description="Helical" evidence="1">
    <location>
        <begin position="144"/>
        <end position="161"/>
    </location>
</feature>
<accession>A0ABN2N445</accession>
<feature type="transmembrane region" description="Helical" evidence="1">
    <location>
        <begin position="34"/>
        <end position="58"/>
    </location>
</feature>
<evidence type="ECO:0008006" key="4">
    <source>
        <dbReference type="Google" id="ProtNLM"/>
    </source>
</evidence>
<dbReference type="EMBL" id="BAAAQK010000009">
    <property type="protein sequence ID" value="GAA1850227.1"/>
    <property type="molecule type" value="Genomic_DNA"/>
</dbReference>
<feature type="transmembrane region" description="Helical" evidence="1">
    <location>
        <begin position="79"/>
        <end position="102"/>
    </location>
</feature>
<protein>
    <recommendedName>
        <fullName evidence="4">DUF5671 domain-containing protein</fullName>
    </recommendedName>
</protein>
<keyword evidence="1" id="KW-0472">Membrane</keyword>
<organism evidence="2 3">
    <name type="scientific">Pseudonocardia ailaonensis</name>
    <dbReference type="NCBI Taxonomy" id="367279"/>
    <lineage>
        <taxon>Bacteria</taxon>
        <taxon>Bacillati</taxon>
        <taxon>Actinomycetota</taxon>
        <taxon>Actinomycetes</taxon>
        <taxon>Pseudonocardiales</taxon>
        <taxon>Pseudonocardiaceae</taxon>
        <taxon>Pseudonocardia</taxon>
    </lineage>
</organism>
<reference evidence="2 3" key="1">
    <citation type="journal article" date="2019" name="Int. J. Syst. Evol. Microbiol.">
        <title>The Global Catalogue of Microorganisms (GCM) 10K type strain sequencing project: providing services to taxonomists for standard genome sequencing and annotation.</title>
        <authorList>
            <consortium name="The Broad Institute Genomics Platform"/>
            <consortium name="The Broad Institute Genome Sequencing Center for Infectious Disease"/>
            <person name="Wu L."/>
            <person name="Ma J."/>
        </authorList>
    </citation>
    <scope>NUCLEOTIDE SEQUENCE [LARGE SCALE GENOMIC DNA]</scope>
    <source>
        <strain evidence="2 3">JCM 16009</strain>
    </source>
</reference>
<gene>
    <name evidence="2" type="ORF">GCM10009836_32530</name>
</gene>
<keyword evidence="3" id="KW-1185">Reference proteome</keyword>
<evidence type="ECO:0000313" key="2">
    <source>
        <dbReference type="EMBL" id="GAA1850227.1"/>
    </source>
</evidence>
<keyword evidence="1" id="KW-1133">Transmembrane helix</keyword>
<sequence length="260" mass="28027">MAALLYYFGYVTTLARYSYFGLDLAQLRFTTQELALQSVAAVYVPVAILLGAGLLAYLARRWVKAMTLGRPRRSVVLGAVGLVLGTLLVARAITGILVPAIAETEPIATTPACLGAGAVLAAFGADLVVERRPTGSEDARRRRVVWTFVAGAVVLSLFWAANSFAAAYGAGQAEIVAERMGTRPRLVLDTKERLYLDYGGIEETSLPAGADQTFRYRYRGLRLLVESGERMFLVPAVWVPGTSRVLVLPDDGSVRVQLGT</sequence>
<evidence type="ECO:0000256" key="1">
    <source>
        <dbReference type="SAM" id="Phobius"/>
    </source>
</evidence>
<comment type="caution">
    <text evidence="2">The sequence shown here is derived from an EMBL/GenBank/DDBJ whole genome shotgun (WGS) entry which is preliminary data.</text>
</comment>
<feature type="transmembrane region" description="Helical" evidence="1">
    <location>
        <begin position="108"/>
        <end position="129"/>
    </location>
</feature>